<dbReference type="Proteomes" id="UP001232245">
    <property type="component" value="Unassembled WGS sequence"/>
</dbReference>
<dbReference type="PANTHER" id="PTHR14136:SF17">
    <property type="entry name" value="BTB_POZ DOMAIN-CONTAINING PROTEIN KCTD9"/>
    <property type="match status" value="1"/>
</dbReference>
<proteinExistence type="predicted"/>
<dbReference type="EMBL" id="JAUSTZ010000004">
    <property type="protein sequence ID" value="MDQ0226320.1"/>
    <property type="molecule type" value="Genomic_DNA"/>
</dbReference>
<gene>
    <name evidence="1" type="ORF">J2S02_002665</name>
</gene>
<dbReference type="Pfam" id="PF00805">
    <property type="entry name" value="Pentapeptide"/>
    <property type="match status" value="1"/>
</dbReference>
<organism evidence="1 2">
    <name type="scientific">Metabacillus niabensis</name>
    <dbReference type="NCBI Taxonomy" id="324854"/>
    <lineage>
        <taxon>Bacteria</taxon>
        <taxon>Bacillati</taxon>
        <taxon>Bacillota</taxon>
        <taxon>Bacilli</taxon>
        <taxon>Bacillales</taxon>
        <taxon>Bacillaceae</taxon>
        <taxon>Metabacillus</taxon>
    </lineage>
</organism>
<reference evidence="1 2" key="1">
    <citation type="submission" date="2023-07" db="EMBL/GenBank/DDBJ databases">
        <title>Genomic Encyclopedia of Type Strains, Phase IV (KMG-IV): sequencing the most valuable type-strain genomes for metagenomic binning, comparative biology and taxonomic classification.</title>
        <authorList>
            <person name="Goeker M."/>
        </authorList>
    </citation>
    <scope>NUCLEOTIDE SEQUENCE [LARGE SCALE GENOMIC DNA]</scope>
    <source>
        <strain evidence="1 2">DSM 17723</strain>
    </source>
</reference>
<keyword evidence="2" id="KW-1185">Reference proteome</keyword>
<dbReference type="InterPro" id="IPR051082">
    <property type="entry name" value="Pentapeptide-BTB/POZ_domain"/>
</dbReference>
<comment type="caution">
    <text evidence="1">The sequence shown here is derived from an EMBL/GenBank/DDBJ whole genome shotgun (WGS) entry which is preliminary data.</text>
</comment>
<dbReference type="InterPro" id="IPR001646">
    <property type="entry name" value="5peptide_repeat"/>
</dbReference>
<sequence length="274" mass="30691">MSNQLSTTESKHLQADCASCFGLCCVALPYAKSADFAEDKDGGIPCHNLQSDFRCRIHNSLREKGYKGCSVYECFGAGQKVSQITFKGDDWNNQSIAKQMFEVFPMMQQLHEMLYYLKEALHRQETSKIHKDLQVLYENTLLLTNQAPEHILNLSISAHRALVNELLIQASELVRGSVKQTRKFRRKGIDYIGAKLRGTDLRGAYLRGALLIASDLKDADIRFADFIGADLRDADIRGANLTGSIFLTQAQVNAAIGDKNTKIPPNLSIPKHWQ</sequence>
<dbReference type="PANTHER" id="PTHR14136">
    <property type="entry name" value="BTB_POZ DOMAIN-CONTAINING PROTEIN KCTD9"/>
    <property type="match status" value="1"/>
</dbReference>
<dbReference type="RefSeq" id="WP_174880946.1">
    <property type="nucleotide sequence ID" value="NZ_CADEPK010000290.1"/>
</dbReference>
<protein>
    <submittedName>
        <fullName evidence="1">Uncharacterized protein YjbI with pentapeptide repeats</fullName>
    </submittedName>
</protein>
<evidence type="ECO:0000313" key="2">
    <source>
        <dbReference type="Proteomes" id="UP001232245"/>
    </source>
</evidence>
<evidence type="ECO:0000313" key="1">
    <source>
        <dbReference type="EMBL" id="MDQ0226320.1"/>
    </source>
</evidence>
<accession>A0ABT9Z2T1</accession>
<dbReference type="SUPFAM" id="SSF141571">
    <property type="entry name" value="Pentapeptide repeat-like"/>
    <property type="match status" value="1"/>
</dbReference>
<dbReference type="Gene3D" id="2.160.20.80">
    <property type="entry name" value="E3 ubiquitin-protein ligase SopA"/>
    <property type="match status" value="1"/>
</dbReference>
<name>A0ABT9Z2T1_9BACI</name>